<proteinExistence type="predicted"/>
<protein>
    <submittedName>
        <fullName evidence="1">Uncharacterized protein</fullName>
    </submittedName>
</protein>
<evidence type="ECO:0000313" key="1">
    <source>
        <dbReference type="EMBL" id="ABK73020.1"/>
    </source>
</evidence>
<dbReference type="EMBL" id="CP000480">
    <property type="protein sequence ID" value="ABK73020.1"/>
    <property type="molecule type" value="Genomic_DNA"/>
</dbReference>
<sequence length="76" mass="8523">MKAFQVYGIIEPSNVPMPVTGLVRTLGHGCTPAAEGCHLWHERHAVEATIGIKRCDDFRQRSDLDEFTDAEWAINI</sequence>
<reference evidence="1 2" key="1">
    <citation type="submission" date="2006-10" db="EMBL/GenBank/DDBJ databases">
        <authorList>
            <person name="Fleischmann R.D."/>
            <person name="Dodson R.J."/>
            <person name="Haft D.H."/>
            <person name="Merkel J.S."/>
            <person name="Nelson W.C."/>
            <person name="Fraser C.M."/>
        </authorList>
    </citation>
    <scope>NUCLEOTIDE SEQUENCE [LARGE SCALE GENOMIC DNA]</scope>
    <source>
        <strain evidence="2">ATCC 700084 / mc(2)155</strain>
    </source>
</reference>
<keyword evidence="2" id="KW-1185">Reference proteome</keyword>
<dbReference type="Proteomes" id="UP000000757">
    <property type="component" value="Chromosome"/>
</dbReference>
<dbReference type="AlphaFoldDB" id="A0R4W1"/>
<dbReference type="PATRIC" id="fig|246196.19.peg.5810"/>
<dbReference type="KEGG" id="msm:MSMEG_5973"/>
<dbReference type="STRING" id="246196.MSMEG_5973"/>
<organism evidence="1 2">
    <name type="scientific">Mycolicibacterium smegmatis (strain ATCC 700084 / mc(2)155)</name>
    <name type="common">Mycobacterium smegmatis</name>
    <dbReference type="NCBI Taxonomy" id="246196"/>
    <lineage>
        <taxon>Bacteria</taxon>
        <taxon>Bacillati</taxon>
        <taxon>Actinomycetota</taxon>
        <taxon>Actinomycetes</taxon>
        <taxon>Mycobacteriales</taxon>
        <taxon>Mycobacteriaceae</taxon>
        <taxon>Mycolicibacterium</taxon>
    </lineage>
</organism>
<name>A0R4W1_MYCS2</name>
<accession>A0R4W1</accession>
<gene>
    <name evidence="1" type="ordered locus">MSMEG_5973</name>
</gene>
<evidence type="ECO:0000313" key="2">
    <source>
        <dbReference type="Proteomes" id="UP000000757"/>
    </source>
</evidence>